<dbReference type="Proteomes" id="UP001319080">
    <property type="component" value="Unassembled WGS sequence"/>
</dbReference>
<name>A0AAP2DVB3_9BACT</name>
<keyword evidence="2" id="KW-1185">Reference proteome</keyword>
<dbReference type="RefSeq" id="WP_254082200.1">
    <property type="nucleotide sequence ID" value="NZ_JAHESE010000001.1"/>
</dbReference>
<comment type="caution">
    <text evidence="1">The sequence shown here is derived from an EMBL/GenBank/DDBJ whole genome shotgun (WGS) entry which is preliminary data.</text>
</comment>
<sequence length="230" mass="26824">MKYYEIRMASDPAVTGLRDGGSQVEISRDGFVDKNQYDRLMSFIIGTNYWEKEDYNVDVIFNNIEYGVAERSAKLSDFICFRPHIVECPYIVSDLAKSVLERFQMGEHCFYPIKLYKNKVVQKERYYLLYTPILDFDIVDYPSTSFYTGHAILGTKKYIPIKSREDKLRNPLVWVEKGILTTTFDKTRDFFLSKVGGDFASEQLMEEILHQGLTGLNFPREKGAIFEYPE</sequence>
<dbReference type="EMBL" id="JAHESE010000001">
    <property type="protein sequence ID" value="MBT1706607.1"/>
    <property type="molecule type" value="Genomic_DNA"/>
</dbReference>
<accession>A0AAP2DVB3</accession>
<dbReference type="AlphaFoldDB" id="A0AAP2DVB3"/>
<proteinExistence type="predicted"/>
<protein>
    <submittedName>
        <fullName evidence="1">Uncharacterized protein</fullName>
    </submittedName>
</protein>
<evidence type="ECO:0000313" key="1">
    <source>
        <dbReference type="EMBL" id="MBT1706607.1"/>
    </source>
</evidence>
<evidence type="ECO:0000313" key="2">
    <source>
        <dbReference type="Proteomes" id="UP001319080"/>
    </source>
</evidence>
<reference evidence="1 2" key="1">
    <citation type="submission" date="2021-05" db="EMBL/GenBank/DDBJ databases">
        <title>A Polyphasic approach of four new species of the genus Ohtaekwangia: Ohtaekwangia histidinii sp. nov., Ohtaekwangia cretensis sp. nov., Ohtaekwangia indiensis sp. nov., Ohtaekwangia reichenbachii sp. nov. from diverse environment.</title>
        <authorList>
            <person name="Octaviana S."/>
        </authorList>
    </citation>
    <scope>NUCLEOTIDE SEQUENCE [LARGE SCALE GENOMIC DNA]</scope>
    <source>
        <strain evidence="1 2">PWU5</strain>
    </source>
</reference>
<gene>
    <name evidence="1" type="ORF">KK062_00150</name>
</gene>
<organism evidence="1 2">
    <name type="scientific">Dawidia cretensis</name>
    <dbReference type="NCBI Taxonomy" id="2782350"/>
    <lineage>
        <taxon>Bacteria</taxon>
        <taxon>Pseudomonadati</taxon>
        <taxon>Bacteroidota</taxon>
        <taxon>Cytophagia</taxon>
        <taxon>Cytophagales</taxon>
        <taxon>Chryseotaleaceae</taxon>
        <taxon>Dawidia</taxon>
    </lineage>
</organism>